<accession>A0A6C0M031</accession>
<organism evidence="2">
    <name type="scientific">viral metagenome</name>
    <dbReference type="NCBI Taxonomy" id="1070528"/>
    <lineage>
        <taxon>unclassified sequences</taxon>
        <taxon>metagenomes</taxon>
        <taxon>organismal metagenomes</taxon>
    </lineage>
</organism>
<dbReference type="EMBL" id="MN740584">
    <property type="protein sequence ID" value="QHU35184.1"/>
    <property type="molecule type" value="Genomic_DNA"/>
</dbReference>
<evidence type="ECO:0000259" key="1">
    <source>
        <dbReference type="Pfam" id="PF18922"/>
    </source>
</evidence>
<dbReference type="InterPro" id="IPR043729">
    <property type="entry name" value="DUF5672"/>
</dbReference>
<dbReference type="AlphaFoldDB" id="A0A6C0M031"/>
<feature type="domain" description="DUF5672" evidence="1">
    <location>
        <begin position="112"/>
        <end position="271"/>
    </location>
</feature>
<sequence>MKFFKNNTKEKYKYLNKNCDQKIDTTKIYNKEQFRNICKNNLELLKNIIIPNIPLESFYETIFIEFRIFSHFEYLIRNTILKLPNWAHTVVCGNKNYDFLNDICIKISPNIKIIKLDIDNLDTSNYSKLLMNKNFWNNFNGEKLLLYQEDSFLFHNDIEKFLKYDFIGAPWPFYMDQNINQKEYGVGNGGFSLRSKSKLIECIDKIDWKKDLTIGFYVSKYMKKTNNFIIPEDVFFSKSLLEKNIGILATRNIGLQFSQESVKGNKPLGGHQWWRWNHINGIINFVYKTIYLQDHLFYLKSSHRGGWKSIIEYGLKKKIININNKNLNNVSIIDCCESYFVWNNNVISKEWYGITHFTHDVPSHLNKCHIDSFIHNPNFLQSLSYCKGIIVLSKYMKLYFEELYIFKNIPIFFIKHPIGNINNKFKINNFLSINTYNLVLVGQQLRKYTDFIKIQNTKIVNSKIWLSGIKDKKVRDYRLYNDLKSNNIVSNKDDFHNIIKNIENKYLNDFKEYDNIITTNILIIPLYNSSANNAILEIIETNIPAFVTRLPATEEYLGKDYPMFYKDVSEINTILSDRALFNNKYRDTHKYLINMDKSDLRFNKFYSDLLKIINNCF</sequence>
<reference evidence="2" key="1">
    <citation type="journal article" date="2020" name="Nature">
        <title>Giant virus diversity and host interactions through global metagenomics.</title>
        <authorList>
            <person name="Schulz F."/>
            <person name="Roux S."/>
            <person name="Paez-Espino D."/>
            <person name="Jungbluth S."/>
            <person name="Walsh D.A."/>
            <person name="Denef V.J."/>
            <person name="McMahon K.D."/>
            <person name="Konstantinidis K.T."/>
            <person name="Eloe-Fadrosh E.A."/>
            <person name="Kyrpides N.C."/>
            <person name="Woyke T."/>
        </authorList>
    </citation>
    <scope>NUCLEOTIDE SEQUENCE</scope>
    <source>
        <strain evidence="2">GVMAG-S-1017745-26</strain>
    </source>
</reference>
<evidence type="ECO:0000313" key="2">
    <source>
        <dbReference type="EMBL" id="QHU35184.1"/>
    </source>
</evidence>
<proteinExistence type="predicted"/>
<protein>
    <recommendedName>
        <fullName evidence="1">DUF5672 domain-containing protein</fullName>
    </recommendedName>
</protein>
<name>A0A6C0M031_9ZZZZ</name>
<dbReference type="Pfam" id="PF18922">
    <property type="entry name" value="DUF5672"/>
    <property type="match status" value="1"/>
</dbReference>